<comment type="caution">
    <text evidence="1">The sequence shown here is derived from an EMBL/GenBank/DDBJ whole genome shotgun (WGS) entry which is preliminary data.</text>
</comment>
<accession>A0AAE1TPH3</accession>
<dbReference type="EMBL" id="JAWZYT010004685">
    <property type="protein sequence ID" value="KAK4292907.1"/>
    <property type="molecule type" value="Genomic_DNA"/>
</dbReference>
<keyword evidence="2" id="KW-1185">Reference proteome</keyword>
<gene>
    <name evidence="1" type="ORF">Pmani_034353</name>
</gene>
<organism evidence="1 2">
    <name type="scientific">Petrolisthes manimaculis</name>
    <dbReference type="NCBI Taxonomy" id="1843537"/>
    <lineage>
        <taxon>Eukaryota</taxon>
        <taxon>Metazoa</taxon>
        <taxon>Ecdysozoa</taxon>
        <taxon>Arthropoda</taxon>
        <taxon>Crustacea</taxon>
        <taxon>Multicrustacea</taxon>
        <taxon>Malacostraca</taxon>
        <taxon>Eumalacostraca</taxon>
        <taxon>Eucarida</taxon>
        <taxon>Decapoda</taxon>
        <taxon>Pleocyemata</taxon>
        <taxon>Anomura</taxon>
        <taxon>Galatheoidea</taxon>
        <taxon>Porcellanidae</taxon>
        <taxon>Petrolisthes</taxon>
    </lineage>
</organism>
<dbReference type="Proteomes" id="UP001292094">
    <property type="component" value="Unassembled WGS sequence"/>
</dbReference>
<evidence type="ECO:0000313" key="2">
    <source>
        <dbReference type="Proteomes" id="UP001292094"/>
    </source>
</evidence>
<proteinExistence type="predicted"/>
<evidence type="ECO:0000313" key="1">
    <source>
        <dbReference type="EMBL" id="KAK4292907.1"/>
    </source>
</evidence>
<sequence>MRERRVRERRVRVEYSCLVEKRVSVIVLVVVAASAIASPSDPYHQPTYKPESTPNQPQLLLLQDEKLRSKRVPAVIIHTAGHASVGIAGLERL</sequence>
<reference evidence="1" key="1">
    <citation type="submission" date="2023-11" db="EMBL/GenBank/DDBJ databases">
        <title>Genome assemblies of two species of porcelain crab, Petrolisthes cinctipes and Petrolisthes manimaculis (Anomura: Porcellanidae).</title>
        <authorList>
            <person name="Angst P."/>
        </authorList>
    </citation>
    <scope>NUCLEOTIDE SEQUENCE</scope>
    <source>
        <strain evidence="1">PB745_02</strain>
        <tissue evidence="1">Gill</tissue>
    </source>
</reference>
<dbReference type="AlphaFoldDB" id="A0AAE1TPH3"/>
<protein>
    <submittedName>
        <fullName evidence="1">Uncharacterized protein</fullName>
    </submittedName>
</protein>
<name>A0AAE1TPH3_9EUCA</name>